<keyword evidence="1" id="KW-0732">Signal</keyword>
<organism evidence="4 5">
    <name type="scientific">Paenalkalicoccus suaedae</name>
    <dbReference type="NCBI Taxonomy" id="2592382"/>
    <lineage>
        <taxon>Bacteria</taxon>
        <taxon>Bacillati</taxon>
        <taxon>Bacillota</taxon>
        <taxon>Bacilli</taxon>
        <taxon>Bacillales</taxon>
        <taxon>Bacillaceae</taxon>
        <taxon>Paenalkalicoccus</taxon>
    </lineage>
</organism>
<dbReference type="InterPro" id="IPR012338">
    <property type="entry name" value="Beta-lactam/transpept-like"/>
</dbReference>
<protein>
    <submittedName>
        <fullName evidence="4">Serine hydrolase</fullName>
    </submittedName>
</protein>
<accession>A0A859FHT1</accession>
<dbReference type="EMBL" id="CP041372">
    <property type="protein sequence ID" value="QKS72649.1"/>
    <property type="molecule type" value="Genomic_DNA"/>
</dbReference>
<dbReference type="Proteomes" id="UP000318138">
    <property type="component" value="Chromosome"/>
</dbReference>
<feature type="chain" id="PRO_5032575354" evidence="1">
    <location>
        <begin position="27"/>
        <end position="446"/>
    </location>
</feature>
<dbReference type="Pfam" id="PF00144">
    <property type="entry name" value="Beta-lactamase"/>
    <property type="match status" value="1"/>
</dbReference>
<name>A0A859FHT1_9BACI</name>
<dbReference type="KEGG" id="psua:FLK61_39225"/>
<keyword evidence="5" id="KW-1185">Reference proteome</keyword>
<dbReference type="PANTHER" id="PTHR46825:SF9">
    <property type="entry name" value="BETA-LACTAMASE-RELATED DOMAIN-CONTAINING PROTEIN"/>
    <property type="match status" value="1"/>
</dbReference>
<dbReference type="InterPro" id="IPR012854">
    <property type="entry name" value="Cu_amine_oxidase-like_N"/>
</dbReference>
<evidence type="ECO:0000256" key="1">
    <source>
        <dbReference type="SAM" id="SignalP"/>
    </source>
</evidence>
<dbReference type="Gene3D" id="3.30.457.10">
    <property type="entry name" value="Copper amine oxidase-like, N-terminal domain"/>
    <property type="match status" value="1"/>
</dbReference>
<dbReference type="SUPFAM" id="SSF56601">
    <property type="entry name" value="beta-lactamase/transpeptidase-like"/>
    <property type="match status" value="1"/>
</dbReference>
<feature type="domain" description="Beta-lactamase-related" evidence="2">
    <location>
        <begin position="160"/>
        <end position="434"/>
    </location>
</feature>
<feature type="signal peptide" evidence="1">
    <location>
        <begin position="1"/>
        <end position="26"/>
    </location>
</feature>
<dbReference type="InterPro" id="IPR050491">
    <property type="entry name" value="AmpC-like"/>
</dbReference>
<dbReference type="SUPFAM" id="SSF55383">
    <property type="entry name" value="Copper amine oxidase, domain N"/>
    <property type="match status" value="1"/>
</dbReference>
<gene>
    <name evidence="4" type="ORF">FLK61_39225</name>
</gene>
<dbReference type="GO" id="GO:0016787">
    <property type="term" value="F:hydrolase activity"/>
    <property type="evidence" value="ECO:0007669"/>
    <property type="project" value="UniProtKB-KW"/>
</dbReference>
<feature type="domain" description="Copper amine oxidase-like N-terminal" evidence="3">
    <location>
        <begin position="31"/>
        <end position="135"/>
    </location>
</feature>
<evidence type="ECO:0000313" key="4">
    <source>
        <dbReference type="EMBL" id="QKS72649.1"/>
    </source>
</evidence>
<dbReference type="RefSeq" id="WP_176010619.1">
    <property type="nucleotide sequence ID" value="NZ_CP041372.2"/>
</dbReference>
<dbReference type="Gene3D" id="3.40.710.10">
    <property type="entry name" value="DD-peptidase/beta-lactamase superfamily"/>
    <property type="match status" value="1"/>
</dbReference>
<reference evidence="5" key="1">
    <citation type="submission" date="2019-07" db="EMBL/GenBank/DDBJ databases">
        <title>Bacillus alkalisoli sp. nov. isolated from saline soil.</title>
        <authorList>
            <person name="Sun J.-Q."/>
            <person name="Xu L."/>
        </authorList>
    </citation>
    <scope>NUCLEOTIDE SEQUENCE [LARGE SCALE GENOMIC DNA]</scope>
    <source>
        <strain evidence="5">M4U3P1</strain>
    </source>
</reference>
<evidence type="ECO:0000313" key="5">
    <source>
        <dbReference type="Proteomes" id="UP000318138"/>
    </source>
</evidence>
<proteinExistence type="predicted"/>
<evidence type="ECO:0000259" key="3">
    <source>
        <dbReference type="Pfam" id="PF07833"/>
    </source>
</evidence>
<dbReference type="PANTHER" id="PTHR46825">
    <property type="entry name" value="D-ALANYL-D-ALANINE-CARBOXYPEPTIDASE/ENDOPEPTIDASE AMPH"/>
    <property type="match status" value="1"/>
</dbReference>
<dbReference type="Pfam" id="PF07833">
    <property type="entry name" value="Cu_amine_oxidN1"/>
    <property type="match status" value="1"/>
</dbReference>
<evidence type="ECO:0000259" key="2">
    <source>
        <dbReference type="Pfam" id="PF00144"/>
    </source>
</evidence>
<dbReference type="InterPro" id="IPR036582">
    <property type="entry name" value="Mao_N_sf"/>
</dbReference>
<dbReference type="AlphaFoldDB" id="A0A859FHT1"/>
<dbReference type="InterPro" id="IPR001466">
    <property type="entry name" value="Beta-lactam-related"/>
</dbReference>
<keyword evidence="4" id="KW-0378">Hydrolase</keyword>
<sequence>MKRKYILLTALLALLVAFQLPTQADAKGVFVNDGQATFDIDPILQNNTNFIELRGLCHAIGYQIGWDQSTRTASCNGPTGTFSFSFLDNYYVFNGNRVNFANNPRNIQGRSMISLREVSQVFGFRVHWVQQTGDIFLLEPGISDASRGKLVDAFLTNLARQNKFSGSLAVQKQGQKIVSNGYGMANVGAGIRNTADTPFAIASITKGFTGIAMMQLQADGKLMLSDFLSDYVPNAPFADRIRLSHLLTHTAGYPWEPQSVRALLYEPGTDQRYSNIGYQLLGEVIEAASGMSYGEYVTEKIMKPAGMTRAGFDINTLSARERANGYAFVNGSYAPRNRDFAARGASGSLYASAEDLLKLDTAMKNNRLLTTWAYNHMLTRHAGSWGYGWQVYNSANGRVSQLEGSTTGYRSFIKRNDGMNYTVILLANDETVNTSFIGTTIESIIR</sequence>